<evidence type="ECO:0000313" key="2">
    <source>
        <dbReference type="EMBL" id="BDE95986.1"/>
    </source>
</evidence>
<protein>
    <recommendedName>
        <fullName evidence="4">DUF2142 domain-containing protein</fullName>
    </recommendedName>
</protein>
<dbReference type="Proteomes" id="UP001320544">
    <property type="component" value="Chromosome"/>
</dbReference>
<feature type="transmembrane region" description="Helical" evidence="1">
    <location>
        <begin position="80"/>
        <end position="101"/>
    </location>
</feature>
<keyword evidence="1" id="KW-0472">Membrane</keyword>
<organism evidence="2 3">
    <name type="scientific">Raoultibacter timonensis</name>
    <dbReference type="NCBI Taxonomy" id="1907662"/>
    <lineage>
        <taxon>Bacteria</taxon>
        <taxon>Bacillati</taxon>
        <taxon>Actinomycetota</taxon>
        <taxon>Coriobacteriia</taxon>
        <taxon>Eggerthellales</taxon>
        <taxon>Eggerthellaceae</taxon>
        <taxon>Raoultibacter</taxon>
    </lineage>
</organism>
<feature type="transmembrane region" description="Helical" evidence="1">
    <location>
        <begin position="268"/>
        <end position="294"/>
    </location>
</feature>
<feature type="transmembrane region" description="Helical" evidence="1">
    <location>
        <begin position="385"/>
        <end position="403"/>
    </location>
</feature>
<evidence type="ECO:0000256" key="1">
    <source>
        <dbReference type="SAM" id="Phobius"/>
    </source>
</evidence>
<keyword evidence="3" id="KW-1185">Reference proteome</keyword>
<feature type="transmembrane region" description="Helical" evidence="1">
    <location>
        <begin position="415"/>
        <end position="433"/>
    </location>
</feature>
<dbReference type="Pfam" id="PF09913">
    <property type="entry name" value="DUF2142"/>
    <property type="match status" value="1"/>
</dbReference>
<name>A0ABM7WI78_9ACTN</name>
<evidence type="ECO:0000313" key="3">
    <source>
        <dbReference type="Proteomes" id="UP001320544"/>
    </source>
</evidence>
<feature type="transmembrane region" description="Helical" evidence="1">
    <location>
        <begin position="47"/>
        <end position="68"/>
    </location>
</feature>
<keyword evidence="1" id="KW-0812">Transmembrane</keyword>
<evidence type="ECO:0008006" key="4">
    <source>
        <dbReference type="Google" id="ProtNLM"/>
    </source>
</evidence>
<feature type="transmembrane region" description="Helical" evidence="1">
    <location>
        <begin position="185"/>
        <end position="208"/>
    </location>
</feature>
<accession>A0ABM7WI78</accession>
<feature type="transmembrane region" description="Helical" evidence="1">
    <location>
        <begin position="475"/>
        <end position="496"/>
    </location>
</feature>
<dbReference type="EMBL" id="AP025564">
    <property type="protein sequence ID" value="BDE95986.1"/>
    <property type="molecule type" value="Genomic_DNA"/>
</dbReference>
<feature type="transmembrane region" description="Helical" evidence="1">
    <location>
        <begin position="306"/>
        <end position="330"/>
    </location>
</feature>
<dbReference type="RefSeq" id="WP_146040614.1">
    <property type="nucleotide sequence ID" value="NZ_AP025564.1"/>
</dbReference>
<dbReference type="InterPro" id="IPR018674">
    <property type="entry name" value="DUF2142_membrane"/>
</dbReference>
<gene>
    <name evidence="2" type="ORF">CE91St30_13190</name>
</gene>
<keyword evidence="1" id="KW-1133">Transmembrane helix</keyword>
<proteinExistence type="predicted"/>
<sequence>MSSTTQLASAWKENRSFYALFAVYLGALFAGESGMLASVCAHYESGWLTWQTGWAAMGCLAALAALVGLWSRSVRKIETIFLLVAPPLLIGFALFMMPFAVPDEFTHINRVFDNRSGVCPLTVPEQLRDAEAWIGPYSGLQACFDIPFDYSLTRETENCAAAYSSINYLLPSLATLIGVPLGINAYVLIFAARLINAMLYLFAGYWMLCKMPFGKKLAFVFLLNPMLLQQEASCSADALCNIAALCFIVQVLAMRFGQCDPLPKREWVVLLGLALLVALCKYAYLPLICAAVILYPRIESRKIRWVLPFAAALFMVLAAVFVYMIGYSAMLERVLSSFSFDAFFGSLGATIAQEGGTILWQFAGGNLGWPYMNGADATVTVRVPFAWVVYLAVLLVAFLASFGERKDLFRPWERVVLIALGAIESLLLFLALWEALAGPTAVTWMQGRYFIPPVFLVLCALVLREKTPAARLPNLFFGIAMVLVNVFSLAYVIRFFM</sequence>
<feature type="transmembrane region" description="Helical" evidence="1">
    <location>
        <begin position="445"/>
        <end position="463"/>
    </location>
</feature>
<reference evidence="2 3" key="1">
    <citation type="submission" date="2022-01" db="EMBL/GenBank/DDBJ databases">
        <title>Novel bile acid biosynthetic pathways are enriched in the microbiome of centenarians.</title>
        <authorList>
            <person name="Sato Y."/>
            <person name="Atarashi K."/>
            <person name="Plichta R.D."/>
            <person name="Arai Y."/>
            <person name="Sasajima S."/>
            <person name="Kearney M.S."/>
            <person name="Suda W."/>
            <person name="Takeshita K."/>
            <person name="Sasaki T."/>
            <person name="Okamoto S."/>
            <person name="Skelly N.A."/>
            <person name="Okamura Y."/>
            <person name="Vlamakis H."/>
            <person name="Li Y."/>
            <person name="Tanoue T."/>
            <person name="Takei H."/>
            <person name="Nittono H."/>
            <person name="Narushima S."/>
            <person name="Irie J."/>
            <person name="Itoh H."/>
            <person name="Moriya K."/>
            <person name="Sugiura Y."/>
            <person name="Suematsu M."/>
            <person name="Moritoki N."/>
            <person name="Shibata S."/>
            <person name="Littman R.D."/>
            <person name="Fischbach A.M."/>
            <person name="Uwamino Y."/>
            <person name="Inoue T."/>
            <person name="Honda A."/>
            <person name="Hattori M."/>
            <person name="Murai T."/>
            <person name="Xavier J.R."/>
            <person name="Hirose N."/>
            <person name="Honda K."/>
        </authorList>
    </citation>
    <scope>NUCLEOTIDE SEQUENCE [LARGE SCALE GENOMIC DNA]</scope>
    <source>
        <strain evidence="2 3">CE91-St30</strain>
    </source>
</reference>